<dbReference type="GO" id="GO:0005886">
    <property type="term" value="C:plasma membrane"/>
    <property type="evidence" value="ECO:0007669"/>
    <property type="project" value="UniProtKB-SubCell"/>
</dbReference>
<protein>
    <recommendedName>
        <fullName evidence="17">Protein kinase domain-containing protein</fullName>
    </recommendedName>
</protein>
<dbReference type="InterPro" id="IPR000719">
    <property type="entry name" value="Prot_kinase_dom"/>
</dbReference>
<dbReference type="SUPFAM" id="SSF56112">
    <property type="entry name" value="Protein kinase-like (PK-like)"/>
    <property type="match status" value="1"/>
</dbReference>
<name>A0A426YTU7_ENSVE</name>
<dbReference type="EMBL" id="AMZH03010211">
    <property type="protein sequence ID" value="RRT55176.1"/>
    <property type="molecule type" value="Genomic_DNA"/>
</dbReference>
<gene>
    <name evidence="18" type="ORF">B296_00036106</name>
</gene>
<dbReference type="InterPro" id="IPR013210">
    <property type="entry name" value="LRR_N_plant-typ"/>
</dbReference>
<dbReference type="CDD" id="cd14066">
    <property type="entry name" value="STKc_IRAK"/>
    <property type="match status" value="1"/>
</dbReference>
<proteinExistence type="predicted"/>
<evidence type="ECO:0000256" key="8">
    <source>
        <dbReference type="ARBA" id="ARBA00022741"/>
    </source>
</evidence>
<dbReference type="Pfam" id="PF00069">
    <property type="entry name" value="Pkinase"/>
    <property type="match status" value="1"/>
</dbReference>
<dbReference type="Pfam" id="PF08263">
    <property type="entry name" value="LRRNT_2"/>
    <property type="match status" value="1"/>
</dbReference>
<dbReference type="InterPro" id="IPR003591">
    <property type="entry name" value="Leu-rich_rpt_typical-subtyp"/>
</dbReference>
<evidence type="ECO:0000256" key="16">
    <source>
        <dbReference type="SAM" id="SignalP"/>
    </source>
</evidence>
<dbReference type="GO" id="GO:0004672">
    <property type="term" value="F:protein kinase activity"/>
    <property type="evidence" value="ECO:0007669"/>
    <property type="project" value="InterPro"/>
</dbReference>
<evidence type="ECO:0000256" key="12">
    <source>
        <dbReference type="ARBA" id="ARBA00023170"/>
    </source>
</evidence>
<dbReference type="PROSITE" id="PS50011">
    <property type="entry name" value="PROTEIN_KINASE_DOM"/>
    <property type="match status" value="1"/>
</dbReference>
<evidence type="ECO:0000256" key="5">
    <source>
        <dbReference type="ARBA" id="ARBA00022692"/>
    </source>
</evidence>
<keyword evidence="10 15" id="KW-1133">Transmembrane helix</keyword>
<dbReference type="SMART" id="SM00369">
    <property type="entry name" value="LRR_TYP"/>
    <property type="match status" value="10"/>
</dbReference>
<dbReference type="InterPro" id="IPR001611">
    <property type="entry name" value="Leu-rich_rpt"/>
</dbReference>
<dbReference type="Proteomes" id="UP000287651">
    <property type="component" value="Unassembled WGS sequence"/>
</dbReference>
<dbReference type="AlphaFoldDB" id="A0A426YTU7"/>
<dbReference type="InterPro" id="IPR011009">
    <property type="entry name" value="Kinase-like_dom_sf"/>
</dbReference>
<dbReference type="PANTHER" id="PTHR48056:SF39">
    <property type="entry name" value="PROTEIN KINASE DOMAIN-CONTAINING PROTEIN"/>
    <property type="match status" value="1"/>
</dbReference>
<dbReference type="Gene3D" id="1.10.510.10">
    <property type="entry name" value="Transferase(Phosphotransferase) domain 1"/>
    <property type="match status" value="1"/>
</dbReference>
<dbReference type="Pfam" id="PF00560">
    <property type="entry name" value="LRR_1"/>
    <property type="match status" value="8"/>
</dbReference>
<evidence type="ECO:0000256" key="6">
    <source>
        <dbReference type="ARBA" id="ARBA00022729"/>
    </source>
</evidence>
<evidence type="ECO:0000256" key="13">
    <source>
        <dbReference type="ARBA" id="ARBA00023180"/>
    </source>
</evidence>
<keyword evidence="7" id="KW-0677">Repeat</keyword>
<evidence type="ECO:0000256" key="10">
    <source>
        <dbReference type="ARBA" id="ARBA00022989"/>
    </source>
</evidence>
<dbReference type="SUPFAM" id="SSF52047">
    <property type="entry name" value="RNI-like"/>
    <property type="match status" value="1"/>
</dbReference>
<dbReference type="Pfam" id="PF13855">
    <property type="entry name" value="LRR_8"/>
    <property type="match status" value="2"/>
</dbReference>
<dbReference type="Gene3D" id="3.80.10.10">
    <property type="entry name" value="Ribonuclease Inhibitor"/>
    <property type="match status" value="4"/>
</dbReference>
<comment type="caution">
    <text evidence="18">The sequence shown here is derived from an EMBL/GenBank/DDBJ whole genome shotgun (WGS) entry which is preliminary data.</text>
</comment>
<dbReference type="InterPro" id="IPR017441">
    <property type="entry name" value="Protein_kinase_ATP_BS"/>
</dbReference>
<dbReference type="SUPFAM" id="SSF52058">
    <property type="entry name" value="L domain-like"/>
    <property type="match status" value="2"/>
</dbReference>
<evidence type="ECO:0000256" key="7">
    <source>
        <dbReference type="ARBA" id="ARBA00022737"/>
    </source>
</evidence>
<evidence type="ECO:0000256" key="15">
    <source>
        <dbReference type="SAM" id="Phobius"/>
    </source>
</evidence>
<keyword evidence="13" id="KW-0325">Glycoprotein</keyword>
<organism evidence="18 19">
    <name type="scientific">Ensete ventricosum</name>
    <name type="common">Abyssinian banana</name>
    <name type="synonym">Musa ensete</name>
    <dbReference type="NCBI Taxonomy" id="4639"/>
    <lineage>
        <taxon>Eukaryota</taxon>
        <taxon>Viridiplantae</taxon>
        <taxon>Streptophyta</taxon>
        <taxon>Embryophyta</taxon>
        <taxon>Tracheophyta</taxon>
        <taxon>Spermatophyta</taxon>
        <taxon>Magnoliopsida</taxon>
        <taxon>Liliopsida</taxon>
        <taxon>Zingiberales</taxon>
        <taxon>Musaceae</taxon>
        <taxon>Ensete</taxon>
    </lineage>
</organism>
<keyword evidence="11 15" id="KW-0472">Membrane</keyword>
<keyword evidence="3" id="KW-0597">Phosphoprotein</keyword>
<evidence type="ECO:0000256" key="1">
    <source>
        <dbReference type="ARBA" id="ARBA00004162"/>
    </source>
</evidence>
<dbReference type="PANTHER" id="PTHR48056">
    <property type="entry name" value="LRR RECEPTOR-LIKE SERINE/THREONINE-PROTEIN KINASE-RELATED"/>
    <property type="match status" value="1"/>
</dbReference>
<dbReference type="FunFam" id="1.10.510.10:FF:000267">
    <property type="entry name" value="probable LRR receptor-like serine/threonine-protein kinase IRK"/>
    <property type="match status" value="1"/>
</dbReference>
<evidence type="ECO:0000256" key="3">
    <source>
        <dbReference type="ARBA" id="ARBA00022553"/>
    </source>
</evidence>
<evidence type="ECO:0000256" key="4">
    <source>
        <dbReference type="ARBA" id="ARBA00022614"/>
    </source>
</evidence>
<dbReference type="InterPro" id="IPR032675">
    <property type="entry name" value="LRR_dom_sf"/>
</dbReference>
<dbReference type="FunFam" id="3.80.10.10:FF:000317">
    <property type="entry name" value="Inactive leucine-rich repeat receptor-like protein kinase"/>
    <property type="match status" value="1"/>
</dbReference>
<sequence length="1025" mass="110622">MRLPNLLLHQLVRVLLLSTLLCMLSPFVVSAAGADLPAPLNDEVLGLIVFKSVLEDPAGTLATWNEADATPCNWSHVECGVATSRVVRLDLASLSLSGPLPRGLDRLPALASLSLADNNLSGPIPPGLSLLPSLRSLDLSRNAFSGRLPDDLSLLPSIGSLDLSSNSLAGPLPDSFFSSSHSSATTCGSLRYLSLAGNRFEGALPSTLPQCSFLLHLNLSDNRFSGVPDFANGLWPLSRLRVLDLSRNSFSGPIPAGIGDLHNLKHLQLNHNQFSGVIPSGIGLCPHLDTLDLSFNSFDGHLPGSVRYLSSMTFLSLSNNQLSGDVLSWIGNLTSVQHLDLSNNKFTGSLPASLGRLKELTYLSLSNNMLTGAIPDAVAECAKLTELRLKGNRLNGSIPQGLFNLGLEVLDLSSNELSGAMPPGSTRISETLHSLDLSANQLTGAIPPEMASYFSLRFLNLSWNELRASLLPEFGLFRYLTVLDLRSSKLYGTIPADMCKSGSLSVLQLDGNSLSGPIPDEIGNCSSLYLLSLSHNSLNGSIPASMSRLKKLEILKLEFNNLSGEIPQQLGGLDNLLAVNISYNRLIGRLPMDGIFQSLGGSALQGNLGLCSPLVMEPCKMNVPKPLVLDPDAYARGNGNNMVTVDPANPVVVRHRKFLSISSMVAISAALVIASGVLVITLLNMSARRRVVQLENALESKCSSSTRSTGTPAAGKMVVFGPKNDLRSEDLAGSAEALLAKATEIGRGVFGTVYRASMGDGRIVAIKKLLTANIVQYHDDFDREVRVLGKVRHPNLMPLRGYYWTPQLQLLISDDARHGSLHSRLHENPASLPPLSWADRFHIVIGTADGLAHLHQSFRPPIIHYNLKPTNILLDESCNPIISDFGLARLLPKLDKHIISSRFQSAMGYMAPELACQSLRVNEKCDVYGFGVLILELVTGRKPVEYRDDDVVILIDQVRLLLEQGKALECIDASMGEFPEEEVLPVLKLGLVCASQIPSSRPSMAEVVQILQVIKTPVLERMEAF</sequence>
<comment type="subcellular location">
    <subcellularLocation>
        <location evidence="1">Cell membrane</location>
        <topology evidence="1">Single-pass membrane protein</topology>
    </subcellularLocation>
    <subcellularLocation>
        <location evidence="2">Membrane</location>
        <topology evidence="2">Single-pass type I membrane protein</topology>
    </subcellularLocation>
</comment>
<evidence type="ECO:0000313" key="18">
    <source>
        <dbReference type="EMBL" id="RRT55176.1"/>
    </source>
</evidence>
<reference evidence="18 19" key="1">
    <citation type="journal article" date="2014" name="Agronomy (Basel)">
        <title>A Draft Genome Sequence for Ensete ventricosum, the Drought-Tolerant Tree Against Hunger.</title>
        <authorList>
            <person name="Harrison J."/>
            <person name="Moore K.A."/>
            <person name="Paszkiewicz K."/>
            <person name="Jones T."/>
            <person name="Grant M."/>
            <person name="Ambacheew D."/>
            <person name="Muzemil S."/>
            <person name="Studholme D.J."/>
        </authorList>
    </citation>
    <scope>NUCLEOTIDE SEQUENCE [LARGE SCALE GENOMIC DNA]</scope>
</reference>
<evidence type="ECO:0000256" key="2">
    <source>
        <dbReference type="ARBA" id="ARBA00004479"/>
    </source>
</evidence>
<dbReference type="InterPro" id="IPR050647">
    <property type="entry name" value="Plant_LRR-RLKs"/>
</dbReference>
<keyword evidence="9 14" id="KW-0067">ATP-binding</keyword>
<feature type="binding site" evidence="14">
    <location>
        <position position="768"/>
    </location>
    <ligand>
        <name>ATP</name>
        <dbReference type="ChEBI" id="CHEBI:30616"/>
    </ligand>
</feature>
<evidence type="ECO:0000256" key="11">
    <source>
        <dbReference type="ARBA" id="ARBA00023136"/>
    </source>
</evidence>
<accession>A0A426YTU7</accession>
<dbReference type="PROSITE" id="PS00107">
    <property type="entry name" value="PROTEIN_KINASE_ATP"/>
    <property type="match status" value="1"/>
</dbReference>
<evidence type="ECO:0000313" key="19">
    <source>
        <dbReference type="Proteomes" id="UP000287651"/>
    </source>
</evidence>
<dbReference type="FunFam" id="3.30.200.20:FF:000295">
    <property type="entry name" value="probable LRR receptor-like serine/threonine-protein kinase IRK"/>
    <property type="match status" value="1"/>
</dbReference>
<feature type="chain" id="PRO_5019446626" description="Protein kinase domain-containing protein" evidence="16">
    <location>
        <begin position="31"/>
        <end position="1025"/>
    </location>
</feature>
<keyword evidence="12" id="KW-0675">Receptor</keyword>
<keyword evidence="4" id="KW-0433">Leucine-rich repeat</keyword>
<keyword evidence="6 16" id="KW-0732">Signal</keyword>
<evidence type="ECO:0000256" key="14">
    <source>
        <dbReference type="PROSITE-ProRule" id="PRU10141"/>
    </source>
</evidence>
<dbReference type="Gene3D" id="3.30.200.20">
    <property type="entry name" value="Phosphorylase Kinase, domain 1"/>
    <property type="match status" value="1"/>
</dbReference>
<keyword evidence="8 14" id="KW-0547">Nucleotide-binding</keyword>
<dbReference type="FunFam" id="3.80.10.10:FF:000275">
    <property type="entry name" value="Leucine-rich repeat receptor-like protein kinase"/>
    <property type="match status" value="1"/>
</dbReference>
<keyword evidence="5 15" id="KW-0812">Transmembrane</keyword>
<feature type="domain" description="Protein kinase" evidence="17">
    <location>
        <begin position="739"/>
        <end position="1019"/>
    </location>
</feature>
<dbReference type="GO" id="GO:0033612">
    <property type="term" value="F:receptor serine/threonine kinase binding"/>
    <property type="evidence" value="ECO:0007669"/>
    <property type="project" value="TreeGrafter"/>
</dbReference>
<evidence type="ECO:0000259" key="17">
    <source>
        <dbReference type="PROSITE" id="PS50011"/>
    </source>
</evidence>
<dbReference type="GO" id="GO:0005524">
    <property type="term" value="F:ATP binding"/>
    <property type="evidence" value="ECO:0007669"/>
    <property type="project" value="UniProtKB-UniRule"/>
</dbReference>
<evidence type="ECO:0000256" key="9">
    <source>
        <dbReference type="ARBA" id="ARBA00022840"/>
    </source>
</evidence>
<feature type="signal peptide" evidence="16">
    <location>
        <begin position="1"/>
        <end position="30"/>
    </location>
</feature>
<feature type="transmembrane region" description="Helical" evidence="15">
    <location>
        <begin position="658"/>
        <end position="683"/>
    </location>
</feature>
<dbReference type="FunFam" id="3.80.10.10:FF:000413">
    <property type="entry name" value="Inactive leucine-rich repeat receptor-like protein kinase"/>
    <property type="match status" value="1"/>
</dbReference>